<proteinExistence type="predicted"/>
<dbReference type="InterPro" id="IPR057670">
    <property type="entry name" value="SH3_retrovirus"/>
</dbReference>
<dbReference type="PROSITE" id="PS50994">
    <property type="entry name" value="INTEGRASE"/>
    <property type="match status" value="1"/>
</dbReference>
<organism evidence="2">
    <name type="scientific">Tanacetum cinerariifolium</name>
    <name type="common">Dalmatian daisy</name>
    <name type="synonym">Chrysanthemum cinerariifolium</name>
    <dbReference type="NCBI Taxonomy" id="118510"/>
    <lineage>
        <taxon>Eukaryota</taxon>
        <taxon>Viridiplantae</taxon>
        <taxon>Streptophyta</taxon>
        <taxon>Embryophyta</taxon>
        <taxon>Tracheophyta</taxon>
        <taxon>Spermatophyta</taxon>
        <taxon>Magnoliopsida</taxon>
        <taxon>eudicotyledons</taxon>
        <taxon>Gunneridae</taxon>
        <taxon>Pentapetalae</taxon>
        <taxon>asterids</taxon>
        <taxon>campanulids</taxon>
        <taxon>Asterales</taxon>
        <taxon>Asteraceae</taxon>
        <taxon>Asteroideae</taxon>
        <taxon>Anthemideae</taxon>
        <taxon>Anthemidinae</taxon>
        <taxon>Tanacetum</taxon>
    </lineage>
</organism>
<dbReference type="PANTHER" id="PTHR42648:SF32">
    <property type="entry name" value="RIBONUCLEASE H-LIKE DOMAIN, GAG-PRE-INTEGRASE DOMAIN PROTEIN-RELATED"/>
    <property type="match status" value="1"/>
</dbReference>
<evidence type="ECO:0000259" key="1">
    <source>
        <dbReference type="PROSITE" id="PS50994"/>
    </source>
</evidence>
<protein>
    <recommendedName>
        <fullName evidence="1">Integrase catalytic domain-containing protein</fullName>
    </recommendedName>
</protein>
<dbReference type="GO" id="GO:0015074">
    <property type="term" value="P:DNA integration"/>
    <property type="evidence" value="ECO:0007669"/>
    <property type="project" value="InterPro"/>
</dbReference>
<dbReference type="Gene3D" id="3.30.420.10">
    <property type="entry name" value="Ribonuclease H-like superfamily/Ribonuclease H"/>
    <property type="match status" value="1"/>
</dbReference>
<dbReference type="InterPro" id="IPR012337">
    <property type="entry name" value="RNaseH-like_sf"/>
</dbReference>
<reference evidence="2" key="1">
    <citation type="journal article" date="2019" name="Sci. Rep.">
        <title>Draft genome of Tanacetum cinerariifolium, the natural source of mosquito coil.</title>
        <authorList>
            <person name="Yamashiro T."/>
            <person name="Shiraishi A."/>
            <person name="Satake H."/>
            <person name="Nakayama K."/>
        </authorList>
    </citation>
    <scope>NUCLEOTIDE SEQUENCE</scope>
</reference>
<sequence length="286" mass="32139">KPIALDSDTTKHVVTLVYSRKPRKSKTTDPISKSKVIKSVSVNKKEPSKSWGSTASNVPSFSLDECMLSKLFFDNGNEFINQTLREYYEKVGISQETFVARSPQQNGVIERQAITTACYTQNRSIKCVRHDKTPYELIHNKFPDLSFFNVFGALCYPTNDSEKLGKLHPKADIGIFIGYAPTKKAFSIYNRRTRRITETIYVDFDELTTMASEHSSSGPTLHEMTSTTISLGLVPNPSPLTPYVPPSKIDWDILFQPLFDELLTPLPIVDLPAPEFITLIVEVVAP</sequence>
<accession>A0A699HXI7</accession>
<dbReference type="Pfam" id="PF25597">
    <property type="entry name" value="SH3_retrovirus"/>
    <property type="match status" value="1"/>
</dbReference>
<gene>
    <name evidence="2" type="ORF">Tci_459504</name>
</gene>
<dbReference type="InterPro" id="IPR036397">
    <property type="entry name" value="RNaseH_sf"/>
</dbReference>
<dbReference type="PANTHER" id="PTHR42648">
    <property type="entry name" value="TRANSPOSASE, PUTATIVE-RELATED"/>
    <property type="match status" value="1"/>
</dbReference>
<feature type="domain" description="Integrase catalytic" evidence="1">
    <location>
        <begin position="1"/>
        <end position="111"/>
    </location>
</feature>
<dbReference type="EMBL" id="BKCJ010218143">
    <property type="protein sequence ID" value="GEY87530.1"/>
    <property type="molecule type" value="Genomic_DNA"/>
</dbReference>
<comment type="caution">
    <text evidence="2">The sequence shown here is derived from an EMBL/GenBank/DDBJ whole genome shotgun (WGS) entry which is preliminary data.</text>
</comment>
<feature type="non-terminal residue" evidence="2">
    <location>
        <position position="1"/>
    </location>
</feature>
<dbReference type="InterPro" id="IPR001584">
    <property type="entry name" value="Integrase_cat-core"/>
</dbReference>
<dbReference type="InterPro" id="IPR039537">
    <property type="entry name" value="Retrotran_Ty1/copia-like"/>
</dbReference>
<name>A0A699HXI7_TANCI</name>
<dbReference type="GO" id="GO:0003676">
    <property type="term" value="F:nucleic acid binding"/>
    <property type="evidence" value="ECO:0007669"/>
    <property type="project" value="InterPro"/>
</dbReference>
<evidence type="ECO:0000313" key="2">
    <source>
        <dbReference type="EMBL" id="GEY87530.1"/>
    </source>
</evidence>
<dbReference type="SUPFAM" id="SSF53098">
    <property type="entry name" value="Ribonuclease H-like"/>
    <property type="match status" value="1"/>
</dbReference>
<dbReference type="AlphaFoldDB" id="A0A699HXI7"/>